<comment type="catalytic activity">
    <reaction evidence="8">
        <text>adenosine + phosphate = alpha-D-ribose 1-phosphate + adenine</text>
        <dbReference type="Rhea" id="RHEA:27642"/>
        <dbReference type="ChEBI" id="CHEBI:16335"/>
        <dbReference type="ChEBI" id="CHEBI:16708"/>
        <dbReference type="ChEBI" id="CHEBI:43474"/>
        <dbReference type="ChEBI" id="CHEBI:57720"/>
        <dbReference type="EC" id="2.4.2.1"/>
    </reaction>
    <physiologicalReaction direction="left-to-right" evidence="8">
        <dbReference type="Rhea" id="RHEA:27643"/>
    </physiologicalReaction>
</comment>
<comment type="catalytic activity">
    <reaction evidence="7">
        <text>adenosine + H2O + H(+) = inosine + NH4(+)</text>
        <dbReference type="Rhea" id="RHEA:24408"/>
        <dbReference type="ChEBI" id="CHEBI:15377"/>
        <dbReference type="ChEBI" id="CHEBI:15378"/>
        <dbReference type="ChEBI" id="CHEBI:16335"/>
        <dbReference type="ChEBI" id="CHEBI:17596"/>
        <dbReference type="ChEBI" id="CHEBI:28938"/>
        <dbReference type="EC" id="3.5.4.4"/>
    </reaction>
    <physiologicalReaction direction="left-to-right" evidence="7">
        <dbReference type="Rhea" id="RHEA:24409"/>
    </physiologicalReaction>
</comment>
<protein>
    <recommendedName>
        <fullName evidence="10">Purine nucleoside phosphorylase</fullName>
    </recommendedName>
</protein>
<evidence type="ECO:0000256" key="7">
    <source>
        <dbReference type="ARBA" id="ARBA00047989"/>
    </source>
</evidence>
<reference evidence="11" key="1">
    <citation type="submission" date="2017-05" db="EMBL/GenBank/DDBJ databases">
        <authorList>
            <person name="Song R."/>
            <person name="Chenine A.L."/>
            <person name="Ruprecht R.M."/>
        </authorList>
    </citation>
    <scope>NUCLEOTIDE SEQUENCE</scope>
    <source>
        <strain evidence="11">Kingella_eburonensis</strain>
    </source>
</reference>
<dbReference type="Proteomes" id="UP000215450">
    <property type="component" value="Unassembled WGS sequence"/>
</dbReference>
<dbReference type="InterPro" id="IPR011324">
    <property type="entry name" value="Cytotoxic_necrot_fac-like_cat"/>
</dbReference>
<gene>
    <name evidence="11" type="primary">yfiH</name>
    <name evidence="11" type="ORF">KEBURONENSIS_00159</name>
</gene>
<dbReference type="InterPro" id="IPR003730">
    <property type="entry name" value="Cu_polyphenol_OxRdtase"/>
</dbReference>
<keyword evidence="5" id="KW-0378">Hydrolase</keyword>
<evidence type="ECO:0000256" key="1">
    <source>
        <dbReference type="ARBA" id="ARBA00000553"/>
    </source>
</evidence>
<dbReference type="AlphaFoldDB" id="A0A238HFI5"/>
<dbReference type="Gene3D" id="3.60.140.10">
    <property type="entry name" value="CNF1/YfiH-like putative cysteine hydrolases"/>
    <property type="match status" value="1"/>
</dbReference>
<dbReference type="InterPro" id="IPR038371">
    <property type="entry name" value="Cu_polyphenol_OxRdtase_sf"/>
</dbReference>
<evidence type="ECO:0000313" key="12">
    <source>
        <dbReference type="EMBL" id="SNB67345.1"/>
    </source>
</evidence>
<evidence type="ECO:0000256" key="3">
    <source>
        <dbReference type="ARBA" id="ARBA00022679"/>
    </source>
</evidence>
<evidence type="ECO:0000256" key="2">
    <source>
        <dbReference type="ARBA" id="ARBA00007353"/>
    </source>
</evidence>
<dbReference type="PANTHER" id="PTHR30616:SF2">
    <property type="entry name" value="PURINE NUCLEOSIDE PHOSPHORYLASE LACC1"/>
    <property type="match status" value="1"/>
</dbReference>
<dbReference type="EMBL" id="FXUV01000019">
    <property type="protein sequence ID" value="SMQ12277.1"/>
    <property type="molecule type" value="Genomic_DNA"/>
</dbReference>
<dbReference type="GO" id="GO:0005507">
    <property type="term" value="F:copper ion binding"/>
    <property type="evidence" value="ECO:0007669"/>
    <property type="project" value="TreeGrafter"/>
</dbReference>
<evidence type="ECO:0000256" key="4">
    <source>
        <dbReference type="ARBA" id="ARBA00022723"/>
    </source>
</evidence>
<name>A0A238HFI5_9NEIS</name>
<evidence type="ECO:0000313" key="11">
    <source>
        <dbReference type="EMBL" id="SMQ12277.1"/>
    </source>
</evidence>
<proteinExistence type="inferred from homology"/>
<evidence type="ECO:0000256" key="8">
    <source>
        <dbReference type="ARBA" id="ARBA00048968"/>
    </source>
</evidence>
<keyword evidence="13" id="KW-1185">Reference proteome</keyword>
<comment type="catalytic activity">
    <reaction evidence="1">
        <text>inosine + phosphate = alpha-D-ribose 1-phosphate + hypoxanthine</text>
        <dbReference type="Rhea" id="RHEA:27646"/>
        <dbReference type="ChEBI" id="CHEBI:17368"/>
        <dbReference type="ChEBI" id="CHEBI:17596"/>
        <dbReference type="ChEBI" id="CHEBI:43474"/>
        <dbReference type="ChEBI" id="CHEBI:57720"/>
        <dbReference type="EC" id="2.4.2.1"/>
    </reaction>
    <physiologicalReaction direction="left-to-right" evidence="1">
        <dbReference type="Rhea" id="RHEA:27647"/>
    </physiologicalReaction>
</comment>
<keyword evidence="4" id="KW-0479">Metal-binding</keyword>
<dbReference type="PANTHER" id="PTHR30616">
    <property type="entry name" value="UNCHARACTERIZED PROTEIN YFIH"/>
    <property type="match status" value="1"/>
</dbReference>
<evidence type="ECO:0000256" key="5">
    <source>
        <dbReference type="ARBA" id="ARBA00022801"/>
    </source>
</evidence>
<accession>A0A238HFI5</accession>
<dbReference type="GO" id="GO:0017061">
    <property type="term" value="F:S-methyl-5-thioadenosine phosphorylase activity"/>
    <property type="evidence" value="ECO:0007669"/>
    <property type="project" value="UniProtKB-EC"/>
</dbReference>
<evidence type="ECO:0000313" key="13">
    <source>
        <dbReference type="Proteomes" id="UP000215450"/>
    </source>
</evidence>
<dbReference type="Pfam" id="PF02578">
    <property type="entry name" value="Cu-oxidase_4"/>
    <property type="match status" value="1"/>
</dbReference>
<dbReference type="CDD" id="cd16833">
    <property type="entry name" value="YfiH"/>
    <property type="match status" value="1"/>
</dbReference>
<dbReference type="GO" id="GO:0016787">
    <property type="term" value="F:hydrolase activity"/>
    <property type="evidence" value="ECO:0007669"/>
    <property type="project" value="UniProtKB-KW"/>
</dbReference>
<comment type="catalytic activity">
    <reaction evidence="9">
        <text>S-methyl-5'-thioadenosine + phosphate = 5-(methylsulfanyl)-alpha-D-ribose 1-phosphate + adenine</text>
        <dbReference type="Rhea" id="RHEA:11852"/>
        <dbReference type="ChEBI" id="CHEBI:16708"/>
        <dbReference type="ChEBI" id="CHEBI:17509"/>
        <dbReference type="ChEBI" id="CHEBI:43474"/>
        <dbReference type="ChEBI" id="CHEBI:58533"/>
        <dbReference type="EC" id="2.4.2.28"/>
    </reaction>
    <physiologicalReaction direction="left-to-right" evidence="9">
        <dbReference type="Rhea" id="RHEA:11853"/>
    </physiologicalReaction>
</comment>
<reference evidence="13" key="3">
    <citation type="submission" date="2017-06" db="EMBL/GenBank/DDBJ databases">
        <authorList>
            <person name="Laurent S."/>
        </authorList>
    </citation>
    <scope>NUCLEOTIDE SEQUENCE [LARGE SCALE GENOMIC DNA]</scope>
</reference>
<dbReference type="EMBL" id="FXUV02000021">
    <property type="protein sequence ID" value="SNB67345.1"/>
    <property type="molecule type" value="Genomic_DNA"/>
</dbReference>
<evidence type="ECO:0000256" key="6">
    <source>
        <dbReference type="ARBA" id="ARBA00022833"/>
    </source>
</evidence>
<dbReference type="SUPFAM" id="SSF64438">
    <property type="entry name" value="CNF1/YfiH-like putative cysteine hydrolases"/>
    <property type="match status" value="1"/>
</dbReference>
<comment type="similarity">
    <text evidence="2 10">Belongs to the purine nucleoside phosphorylase YfiH/LACC1 family.</text>
</comment>
<reference evidence="12" key="2">
    <citation type="submission" date="2017-06" db="EMBL/GenBank/DDBJ databases">
        <authorList>
            <person name="Kim H.J."/>
            <person name="Triplett B.A."/>
        </authorList>
    </citation>
    <scope>NUCLEOTIDE SEQUENCE [LARGE SCALE GENOMIC DNA]</scope>
    <source>
        <strain evidence="12">Kingella_eburonensis</strain>
    </source>
</reference>
<organism evidence="11">
    <name type="scientific">Kingella negevensis</name>
    <dbReference type="NCBI Taxonomy" id="1522312"/>
    <lineage>
        <taxon>Bacteria</taxon>
        <taxon>Pseudomonadati</taxon>
        <taxon>Pseudomonadota</taxon>
        <taxon>Betaproteobacteria</taxon>
        <taxon>Neisseriales</taxon>
        <taxon>Neisseriaceae</taxon>
        <taxon>Kingella</taxon>
    </lineage>
</organism>
<keyword evidence="6" id="KW-0862">Zinc</keyword>
<dbReference type="NCBIfam" id="TIGR00726">
    <property type="entry name" value="peptidoglycan editing factor PgeF"/>
    <property type="match status" value="1"/>
</dbReference>
<evidence type="ECO:0000256" key="9">
    <source>
        <dbReference type="ARBA" id="ARBA00049893"/>
    </source>
</evidence>
<dbReference type="STRING" id="1522312.GCA_900177895_00961"/>
<evidence type="ECO:0000256" key="10">
    <source>
        <dbReference type="RuleBase" id="RU361274"/>
    </source>
</evidence>
<sequence>MQPENRLDNIQAVLSYLKDIIMQDKTLSTAIQLPQKISGSFFHANWIAPQNVKTLITTRNGGVSLGKFSSLNVGTHVGDNPEHVAKNREIVQQQVSVPMAYLNQIHSADVVRATDSVNIPLDADASWDNSGSVACAVMTADCLPVLFCDRAGTVVAAAHAGWRGLASGVLQNTVAAMGVEPIEIMAYFAPAIGAEAFEVGQDVFDAFVSDLPAAERAFQGIGGGKYLADIYDLARLVLQREGVTQIFGGEHCTVLERESFFSYRRDGQTGRMVSAIWLEE</sequence>
<keyword evidence="3" id="KW-0808">Transferase</keyword>